<keyword evidence="4" id="KW-1185">Reference proteome</keyword>
<dbReference type="EMBL" id="JASPKY010000738">
    <property type="protein sequence ID" value="KAK9685922.1"/>
    <property type="molecule type" value="Genomic_DNA"/>
</dbReference>
<dbReference type="AlphaFoldDB" id="A0AAW1IA48"/>
<feature type="domain" description="Transposable element P transposase-like RNase H" evidence="2">
    <location>
        <begin position="192"/>
        <end position="282"/>
    </location>
</feature>
<dbReference type="Proteomes" id="UP001458880">
    <property type="component" value="Unassembled WGS sequence"/>
</dbReference>
<dbReference type="InterPro" id="IPR048365">
    <property type="entry name" value="TNP-like_RNaseH_N"/>
</dbReference>
<reference evidence="3 4" key="1">
    <citation type="journal article" date="2024" name="BMC Genomics">
        <title>De novo assembly and annotation of Popillia japonica's genome with initial clues to its potential as an invasive pest.</title>
        <authorList>
            <person name="Cucini C."/>
            <person name="Boschi S."/>
            <person name="Funari R."/>
            <person name="Cardaioli E."/>
            <person name="Iannotti N."/>
            <person name="Marturano G."/>
            <person name="Paoli F."/>
            <person name="Bruttini M."/>
            <person name="Carapelli A."/>
            <person name="Frati F."/>
            <person name="Nardi F."/>
        </authorList>
    </citation>
    <scope>NUCLEOTIDE SEQUENCE [LARGE SCALE GENOMIC DNA]</scope>
    <source>
        <strain evidence="3">DMR45628</strain>
    </source>
</reference>
<feature type="coiled-coil region" evidence="1">
    <location>
        <begin position="73"/>
        <end position="100"/>
    </location>
</feature>
<evidence type="ECO:0000259" key="2">
    <source>
        <dbReference type="Pfam" id="PF21787"/>
    </source>
</evidence>
<sequence>MYCIICGRSAEEVKKLFCFPRKVERSNAWFRAMAMGRKGISCQDVELSYEDITTPEHADTEAQFIQPPSSNGRSTQQVLKKKLKNKIEQLRKLQRECKKRGSKISQLLKSSDDMEGLENMMKHLPRTSQVFILGQIRSGKKLPRGRRWSNDEKVIALALYKRSPKCYTLLRRITALPSKDTLNRVLQRLPFETGINHQVLNYLGQTLLGYDRYCTIAFDEMTIREHCAYNKSKDCIDGVEDLGNGKRSSELARYALVFMLQGINRSWKQPLAYYFTRNGVSAKKIE</sequence>
<organism evidence="3 4">
    <name type="scientific">Popillia japonica</name>
    <name type="common">Japanese beetle</name>
    <dbReference type="NCBI Taxonomy" id="7064"/>
    <lineage>
        <taxon>Eukaryota</taxon>
        <taxon>Metazoa</taxon>
        <taxon>Ecdysozoa</taxon>
        <taxon>Arthropoda</taxon>
        <taxon>Hexapoda</taxon>
        <taxon>Insecta</taxon>
        <taxon>Pterygota</taxon>
        <taxon>Neoptera</taxon>
        <taxon>Endopterygota</taxon>
        <taxon>Coleoptera</taxon>
        <taxon>Polyphaga</taxon>
        <taxon>Scarabaeiformia</taxon>
        <taxon>Scarabaeidae</taxon>
        <taxon>Rutelinae</taxon>
        <taxon>Popillia</taxon>
    </lineage>
</organism>
<name>A0AAW1IA48_POPJA</name>
<comment type="caution">
    <text evidence="3">The sequence shown here is derived from an EMBL/GenBank/DDBJ whole genome shotgun (WGS) entry which is preliminary data.</text>
</comment>
<dbReference type="Pfam" id="PF21787">
    <property type="entry name" value="TNP-like_RNaseH_N"/>
    <property type="match status" value="1"/>
</dbReference>
<protein>
    <submittedName>
        <fullName evidence="3">Transposase protein</fullName>
    </submittedName>
</protein>
<evidence type="ECO:0000313" key="3">
    <source>
        <dbReference type="EMBL" id="KAK9685922.1"/>
    </source>
</evidence>
<proteinExistence type="predicted"/>
<accession>A0AAW1IA48</accession>
<gene>
    <name evidence="3" type="ORF">QE152_g37579</name>
</gene>
<evidence type="ECO:0000313" key="4">
    <source>
        <dbReference type="Proteomes" id="UP001458880"/>
    </source>
</evidence>
<keyword evidence="1" id="KW-0175">Coiled coil</keyword>
<evidence type="ECO:0000256" key="1">
    <source>
        <dbReference type="SAM" id="Coils"/>
    </source>
</evidence>